<keyword evidence="1" id="KW-0560">Oxidoreductase</keyword>
<keyword evidence="1" id="KW-0408">Iron</keyword>
<evidence type="ECO:0000256" key="1">
    <source>
        <dbReference type="RuleBase" id="RU003682"/>
    </source>
</evidence>
<protein>
    <submittedName>
        <fullName evidence="3">UPF0676 protein</fullName>
    </submittedName>
</protein>
<dbReference type="STRING" id="56408.A0A1E5R1Q8"/>
<accession>A0A1E5R1Q8</accession>
<dbReference type="Proteomes" id="UP000095728">
    <property type="component" value="Unassembled WGS sequence"/>
</dbReference>
<dbReference type="InterPro" id="IPR027443">
    <property type="entry name" value="IPNS-like_sf"/>
</dbReference>
<dbReference type="AlphaFoldDB" id="A0A1E5R1Q8"/>
<dbReference type="InterPro" id="IPR026992">
    <property type="entry name" value="DIOX_N"/>
</dbReference>
<dbReference type="InterPro" id="IPR044861">
    <property type="entry name" value="IPNS-like_FE2OG_OXY"/>
</dbReference>
<keyword evidence="1" id="KW-0479">Metal-binding</keyword>
<comment type="similarity">
    <text evidence="1">Belongs to the iron/ascorbate-dependent oxidoreductase family.</text>
</comment>
<evidence type="ECO:0000259" key="2">
    <source>
        <dbReference type="PROSITE" id="PS51471"/>
    </source>
</evidence>
<dbReference type="Pfam" id="PF14226">
    <property type="entry name" value="DIOX_N"/>
    <property type="match status" value="1"/>
</dbReference>
<evidence type="ECO:0000313" key="3">
    <source>
        <dbReference type="EMBL" id="OEJ80839.1"/>
    </source>
</evidence>
<dbReference type="SUPFAM" id="SSF51197">
    <property type="entry name" value="Clavaminate synthase-like"/>
    <property type="match status" value="1"/>
</dbReference>
<dbReference type="InterPro" id="IPR005123">
    <property type="entry name" value="Oxoglu/Fe-dep_dioxygenase_dom"/>
</dbReference>
<name>A0A1E5R1Q8_9ASCO</name>
<dbReference type="InterPro" id="IPR050231">
    <property type="entry name" value="Iron_ascorbate_oxido_reductase"/>
</dbReference>
<dbReference type="Gene3D" id="2.60.120.330">
    <property type="entry name" value="B-lactam Antibiotic, Isopenicillin N Synthase, Chain"/>
    <property type="match status" value="1"/>
</dbReference>
<comment type="caution">
    <text evidence="3">The sequence shown here is derived from an EMBL/GenBank/DDBJ whole genome shotgun (WGS) entry which is preliminary data.</text>
</comment>
<feature type="domain" description="Fe2OG dioxygenase" evidence="2">
    <location>
        <begin position="189"/>
        <end position="312"/>
    </location>
</feature>
<dbReference type="InParanoid" id="A0A1E5R1Q8"/>
<dbReference type="OrthoDB" id="288590at2759"/>
<sequence>MSTVTQENPLKVIDISLPQEEIIQDLLVASRDQGFLFIDGHGIPQKDVDNLFQISEKFFTTVPVEEKLQYTINPKTNIGYTHYNSEQLDPRKSKDFKEGYNFGYVNFETGKYNQSYADYYKDSEKTPIANEMDQINPTPPFFNNYQPQLSAIMVKLFAIAREIMRLMTHSLNIPNKNFFLDKMRKNVPSGTTLRMLRYPLIRTDGYEQSITDKNDDSVNIRAGAHTDYGALTLLFQQSGQEGLQLEINNKWQSVPYIDSKHEGMASPLVVNFGDLLNFWTNGLLKSTTHRVKFSPQESRFTDRYSIVFFVHPENDTTLDPVPSEIVQALKKKENEDDGKPLITALQHLQFRLQETYNW</sequence>
<dbReference type="GO" id="GO:0046872">
    <property type="term" value="F:metal ion binding"/>
    <property type="evidence" value="ECO:0007669"/>
    <property type="project" value="UniProtKB-KW"/>
</dbReference>
<dbReference type="GO" id="GO:0044283">
    <property type="term" value="P:small molecule biosynthetic process"/>
    <property type="evidence" value="ECO:0007669"/>
    <property type="project" value="UniProtKB-ARBA"/>
</dbReference>
<dbReference type="Pfam" id="PF03171">
    <property type="entry name" value="2OG-FeII_Oxy"/>
    <property type="match status" value="1"/>
</dbReference>
<gene>
    <name evidence="3" type="ORF">AWRI3579_g3984</name>
</gene>
<dbReference type="GO" id="GO:0016491">
    <property type="term" value="F:oxidoreductase activity"/>
    <property type="evidence" value="ECO:0007669"/>
    <property type="project" value="UniProtKB-KW"/>
</dbReference>
<proteinExistence type="inferred from homology"/>
<dbReference type="PROSITE" id="PS51471">
    <property type="entry name" value="FE2OG_OXY"/>
    <property type="match status" value="1"/>
</dbReference>
<keyword evidence="4" id="KW-1185">Reference proteome</keyword>
<dbReference type="EMBL" id="LPNM01000011">
    <property type="protein sequence ID" value="OEJ80839.1"/>
    <property type="molecule type" value="Genomic_DNA"/>
</dbReference>
<dbReference type="PANTHER" id="PTHR47990">
    <property type="entry name" value="2-OXOGLUTARATE (2OG) AND FE(II)-DEPENDENT OXYGENASE SUPERFAMILY PROTEIN-RELATED"/>
    <property type="match status" value="1"/>
</dbReference>
<organism evidence="3 4">
    <name type="scientific">Hanseniaspora osmophila</name>
    <dbReference type="NCBI Taxonomy" id="56408"/>
    <lineage>
        <taxon>Eukaryota</taxon>
        <taxon>Fungi</taxon>
        <taxon>Dikarya</taxon>
        <taxon>Ascomycota</taxon>
        <taxon>Saccharomycotina</taxon>
        <taxon>Saccharomycetes</taxon>
        <taxon>Saccharomycodales</taxon>
        <taxon>Saccharomycodaceae</taxon>
        <taxon>Hanseniaspora</taxon>
    </lineage>
</organism>
<evidence type="ECO:0000313" key="4">
    <source>
        <dbReference type="Proteomes" id="UP000095728"/>
    </source>
</evidence>
<reference evidence="4" key="1">
    <citation type="journal article" date="2016" name="Genome Announc.">
        <title>Genome sequences of three species of Hanseniaspora isolated from spontaneous wine fermentations.</title>
        <authorList>
            <person name="Sternes P.R."/>
            <person name="Lee D."/>
            <person name="Kutyna D.R."/>
            <person name="Borneman A.R."/>
        </authorList>
    </citation>
    <scope>NUCLEOTIDE SEQUENCE [LARGE SCALE GENOMIC DNA]</scope>
    <source>
        <strain evidence="4">AWRI3579</strain>
    </source>
</reference>